<dbReference type="Proteomes" id="UP000317093">
    <property type="component" value="Chromosome"/>
</dbReference>
<sequence precursor="true">MMRRGVVALLLVGLLVPGALTFAAGDEGHAKARQEIPLDRSKRAIHLWGRTYQDQGTLVIVWAPWLVPVPNRGMISLKDAAINPKRSTIKGFDGTSKEFCRVNRQGNAIQFHTSGYSSLELHLDVKGSAEVLIAVESTVGKGIYRYKITEHGLVAVSSREDDKRRRSRR</sequence>
<gene>
    <name evidence="2" type="ORF">Pan216_43260</name>
</gene>
<dbReference type="AlphaFoldDB" id="A0A518B8Y9"/>
<dbReference type="KEGG" id="knv:Pan216_43260"/>
<organism evidence="2 3">
    <name type="scientific">Kolteria novifilia</name>
    <dbReference type="NCBI Taxonomy" id="2527975"/>
    <lineage>
        <taxon>Bacteria</taxon>
        <taxon>Pseudomonadati</taxon>
        <taxon>Planctomycetota</taxon>
        <taxon>Planctomycetia</taxon>
        <taxon>Kolteriales</taxon>
        <taxon>Kolteriaceae</taxon>
        <taxon>Kolteria</taxon>
    </lineage>
</organism>
<dbReference type="RefSeq" id="WP_145260932.1">
    <property type="nucleotide sequence ID" value="NZ_CP036279.1"/>
</dbReference>
<evidence type="ECO:0000313" key="2">
    <source>
        <dbReference type="EMBL" id="QDU63446.1"/>
    </source>
</evidence>
<evidence type="ECO:0000256" key="1">
    <source>
        <dbReference type="SAM" id="SignalP"/>
    </source>
</evidence>
<evidence type="ECO:0008006" key="4">
    <source>
        <dbReference type="Google" id="ProtNLM"/>
    </source>
</evidence>
<keyword evidence="3" id="KW-1185">Reference proteome</keyword>
<evidence type="ECO:0000313" key="3">
    <source>
        <dbReference type="Proteomes" id="UP000317093"/>
    </source>
</evidence>
<accession>A0A518B8Y9</accession>
<feature type="signal peptide" evidence="1">
    <location>
        <begin position="1"/>
        <end position="23"/>
    </location>
</feature>
<dbReference type="EMBL" id="CP036279">
    <property type="protein sequence ID" value="QDU63446.1"/>
    <property type="molecule type" value="Genomic_DNA"/>
</dbReference>
<proteinExistence type="predicted"/>
<protein>
    <recommendedName>
        <fullName evidence="4">DUF4251 domain-containing protein</fullName>
    </recommendedName>
</protein>
<feature type="chain" id="PRO_5022092118" description="DUF4251 domain-containing protein" evidence="1">
    <location>
        <begin position="24"/>
        <end position="169"/>
    </location>
</feature>
<keyword evidence="1" id="KW-0732">Signal</keyword>
<reference evidence="2 3" key="1">
    <citation type="submission" date="2019-02" db="EMBL/GenBank/DDBJ databases">
        <title>Deep-cultivation of Planctomycetes and their phenomic and genomic characterization uncovers novel biology.</title>
        <authorList>
            <person name="Wiegand S."/>
            <person name="Jogler M."/>
            <person name="Boedeker C."/>
            <person name="Pinto D."/>
            <person name="Vollmers J."/>
            <person name="Rivas-Marin E."/>
            <person name="Kohn T."/>
            <person name="Peeters S.H."/>
            <person name="Heuer A."/>
            <person name="Rast P."/>
            <person name="Oberbeckmann S."/>
            <person name="Bunk B."/>
            <person name="Jeske O."/>
            <person name="Meyerdierks A."/>
            <person name="Storesund J.E."/>
            <person name="Kallscheuer N."/>
            <person name="Luecker S."/>
            <person name="Lage O.M."/>
            <person name="Pohl T."/>
            <person name="Merkel B.J."/>
            <person name="Hornburger P."/>
            <person name="Mueller R.-W."/>
            <person name="Bruemmer F."/>
            <person name="Labrenz M."/>
            <person name="Spormann A.M."/>
            <person name="Op den Camp H."/>
            <person name="Overmann J."/>
            <person name="Amann R."/>
            <person name="Jetten M.S.M."/>
            <person name="Mascher T."/>
            <person name="Medema M.H."/>
            <person name="Devos D.P."/>
            <person name="Kaster A.-K."/>
            <person name="Ovreas L."/>
            <person name="Rohde M."/>
            <person name="Galperin M.Y."/>
            <person name="Jogler C."/>
        </authorList>
    </citation>
    <scope>NUCLEOTIDE SEQUENCE [LARGE SCALE GENOMIC DNA]</scope>
    <source>
        <strain evidence="2 3">Pan216</strain>
    </source>
</reference>
<name>A0A518B8Y9_9BACT</name>